<evidence type="ECO:0000313" key="4">
    <source>
        <dbReference type="Proteomes" id="UP001642360"/>
    </source>
</evidence>
<dbReference type="EMBL" id="CAUOFW020009291">
    <property type="protein sequence ID" value="CAK9185414.1"/>
    <property type="molecule type" value="Genomic_DNA"/>
</dbReference>
<reference evidence="3 4" key="1">
    <citation type="submission" date="2024-02" db="EMBL/GenBank/DDBJ databases">
        <authorList>
            <person name="Vignale AGUSTIN F."/>
            <person name="Sosa J E."/>
            <person name="Modenutti C."/>
        </authorList>
    </citation>
    <scope>NUCLEOTIDE SEQUENCE [LARGE SCALE GENOMIC DNA]</scope>
</reference>
<accession>A0ABC8UWK6</accession>
<evidence type="ECO:0000313" key="2">
    <source>
        <dbReference type="EMBL" id="CAK9139483.1"/>
    </source>
</evidence>
<name>A0ABC8UWK6_9AQUA</name>
<dbReference type="Proteomes" id="UP001642360">
    <property type="component" value="Unassembled WGS sequence"/>
</dbReference>
<dbReference type="AlphaFoldDB" id="A0ABC8UWK6"/>
<comment type="caution">
    <text evidence="3">The sequence shown here is derived from an EMBL/GenBank/DDBJ whole genome shotgun (WGS) entry which is preliminary data.</text>
</comment>
<evidence type="ECO:0008006" key="5">
    <source>
        <dbReference type="Google" id="ProtNLM"/>
    </source>
</evidence>
<protein>
    <recommendedName>
        <fullName evidence="5">Ubiquitin-like protease family profile domain-containing protein</fullName>
    </recommendedName>
</protein>
<organism evidence="3 4">
    <name type="scientific">Ilex paraguariensis</name>
    <name type="common">yerba mate</name>
    <dbReference type="NCBI Taxonomy" id="185542"/>
    <lineage>
        <taxon>Eukaryota</taxon>
        <taxon>Viridiplantae</taxon>
        <taxon>Streptophyta</taxon>
        <taxon>Embryophyta</taxon>
        <taxon>Tracheophyta</taxon>
        <taxon>Spermatophyta</taxon>
        <taxon>Magnoliopsida</taxon>
        <taxon>eudicotyledons</taxon>
        <taxon>Gunneridae</taxon>
        <taxon>Pentapetalae</taxon>
        <taxon>asterids</taxon>
        <taxon>campanulids</taxon>
        <taxon>Aquifoliales</taxon>
        <taxon>Aquifoliaceae</taxon>
        <taxon>Ilex</taxon>
    </lineage>
</organism>
<proteinExistence type="predicted"/>
<feature type="compositionally biased region" description="Basic and acidic residues" evidence="1">
    <location>
        <begin position="99"/>
        <end position="115"/>
    </location>
</feature>
<evidence type="ECO:0000256" key="1">
    <source>
        <dbReference type="SAM" id="MobiDB-lite"/>
    </source>
</evidence>
<evidence type="ECO:0000313" key="3">
    <source>
        <dbReference type="EMBL" id="CAK9185414.1"/>
    </source>
</evidence>
<sequence length="115" mass="12492">MVQNNPLDCGLFALDHVQCYVSRFYQHACPIFAVDSDLRGDKEADQNSAGVADEEDEQSKHFDEEAGLGNPDQKKAAGSHKTGDISKYDLASTSATEKVGGEPKNRGKDTLGKKF</sequence>
<dbReference type="EMBL" id="CAUOFW020000965">
    <property type="protein sequence ID" value="CAK9139483.1"/>
    <property type="molecule type" value="Genomic_DNA"/>
</dbReference>
<feature type="region of interest" description="Disordered" evidence="1">
    <location>
        <begin position="41"/>
        <end position="115"/>
    </location>
</feature>
<keyword evidence="4" id="KW-1185">Reference proteome</keyword>
<gene>
    <name evidence="3" type="ORF">ILEXP_LOCUS55813</name>
    <name evidence="2" type="ORF">ILEXP_LOCUS6873</name>
</gene>